<dbReference type="Gene3D" id="1.20.1270.110">
    <property type="entry name" value="Uncharacterised protein family UPF0058"/>
    <property type="match status" value="1"/>
</dbReference>
<evidence type="ECO:0000313" key="4">
    <source>
        <dbReference type="Proteomes" id="UP000255421"/>
    </source>
</evidence>
<proteinExistence type="predicted"/>
<dbReference type="Proteomes" id="UP000255421">
    <property type="component" value="Unassembled WGS sequence"/>
</dbReference>
<gene>
    <name evidence="1" type="ORF">DWB78_00470</name>
    <name evidence="2" type="ORF">SAMN05216278_1258</name>
</gene>
<organism evidence="2 3">
    <name type="scientific">Halopelagius longus</name>
    <dbReference type="NCBI Taxonomy" id="1236180"/>
    <lineage>
        <taxon>Archaea</taxon>
        <taxon>Methanobacteriati</taxon>
        <taxon>Methanobacteriota</taxon>
        <taxon>Stenosarchaea group</taxon>
        <taxon>Halobacteria</taxon>
        <taxon>Halobacteriales</taxon>
        <taxon>Haloferacaceae</taxon>
    </lineage>
</organism>
<dbReference type="InterPro" id="IPR036519">
    <property type="entry name" value="UPF0058_sf"/>
</dbReference>
<dbReference type="EMBL" id="QQST01000001">
    <property type="protein sequence ID" value="RDI70317.1"/>
    <property type="molecule type" value="Genomic_DNA"/>
</dbReference>
<dbReference type="Pfam" id="PF01893">
    <property type="entry name" value="UPF0058"/>
    <property type="match status" value="1"/>
</dbReference>
<dbReference type="SUPFAM" id="SSF140371">
    <property type="entry name" value="Vng1086c-like"/>
    <property type="match status" value="1"/>
</dbReference>
<dbReference type="RefSeq" id="WP_092534656.1">
    <property type="nucleotide sequence ID" value="NZ_FNKQ01000002.1"/>
</dbReference>
<dbReference type="PANTHER" id="PTHR42203">
    <property type="entry name" value="UPF0058 PROTEIN MJ1205"/>
    <property type="match status" value="1"/>
</dbReference>
<protein>
    <submittedName>
        <fullName evidence="1">Metal-binding protein</fullName>
    </submittedName>
</protein>
<reference evidence="3" key="1">
    <citation type="submission" date="2016-10" db="EMBL/GenBank/DDBJ databases">
        <authorList>
            <person name="Varghese N."/>
            <person name="Submissions S."/>
        </authorList>
    </citation>
    <scope>NUCLEOTIDE SEQUENCE [LARGE SCALE GENOMIC DNA]</scope>
    <source>
        <strain evidence="3">CGMCC 1.12397</strain>
    </source>
</reference>
<reference evidence="2" key="2">
    <citation type="submission" date="2016-10" db="EMBL/GenBank/DDBJ databases">
        <authorList>
            <person name="de Groot N.N."/>
        </authorList>
    </citation>
    <scope>NUCLEOTIDE SEQUENCE [LARGE SCALE GENOMIC DNA]</scope>
    <source>
        <strain evidence="2">CGMCC 1.12397</strain>
    </source>
</reference>
<dbReference type="InterPro" id="IPR002753">
    <property type="entry name" value="UPF0058"/>
</dbReference>
<dbReference type="OrthoDB" id="280319at2157"/>
<sequence length="78" mass="8789">MKKQELIHLHGLLAEVHSHVEQWEDDDVPLTAYNELGVRPTSIHKSKTDHKAAVFKLAKGITSSFEETTQERVAPKAD</sequence>
<dbReference type="AlphaFoldDB" id="A0A1H1ABL3"/>
<keyword evidence="4" id="KW-1185">Reference proteome</keyword>
<evidence type="ECO:0000313" key="2">
    <source>
        <dbReference type="EMBL" id="SDQ37037.1"/>
    </source>
</evidence>
<evidence type="ECO:0000313" key="3">
    <source>
        <dbReference type="Proteomes" id="UP000199289"/>
    </source>
</evidence>
<reference evidence="1 4" key="3">
    <citation type="submission" date="2018-07" db="EMBL/GenBank/DDBJ databases">
        <title>Genome sequence of extremly halophilic archaeon Halopelagius longus strain BC12-B1.</title>
        <authorList>
            <person name="Zhang X."/>
        </authorList>
    </citation>
    <scope>NUCLEOTIDE SEQUENCE [LARGE SCALE GENOMIC DNA]</scope>
    <source>
        <strain evidence="1 4">BC12-B1</strain>
    </source>
</reference>
<name>A0A1H1ABL3_9EURY</name>
<dbReference type="EMBL" id="FNKQ01000002">
    <property type="protein sequence ID" value="SDQ37037.1"/>
    <property type="molecule type" value="Genomic_DNA"/>
</dbReference>
<evidence type="ECO:0000313" key="1">
    <source>
        <dbReference type="EMBL" id="RDI70317.1"/>
    </source>
</evidence>
<accession>A0A1H1ABL3</accession>
<dbReference type="Proteomes" id="UP000199289">
    <property type="component" value="Unassembled WGS sequence"/>
</dbReference>
<dbReference type="PANTHER" id="PTHR42203:SF2">
    <property type="entry name" value="UPF0058 PROTEIN MJ1205"/>
    <property type="match status" value="1"/>
</dbReference>